<dbReference type="PANTHER" id="PTHR11043">
    <property type="entry name" value="ZETA-COAT PROTEIN"/>
    <property type="match status" value="1"/>
</dbReference>
<keyword evidence="4 10" id="KW-0813">Transport</keyword>
<keyword evidence="12" id="KW-1185">Reference proteome</keyword>
<evidence type="ECO:0000313" key="11">
    <source>
        <dbReference type="EMBL" id="CDR96288.1"/>
    </source>
</evidence>
<dbReference type="InterPro" id="IPR039652">
    <property type="entry name" value="Coatomer_zeta"/>
</dbReference>
<dbReference type="GO" id="GO:0006890">
    <property type="term" value="P:retrograde vesicle-mediated transport, Golgi to endoplasmic reticulum"/>
    <property type="evidence" value="ECO:0007669"/>
    <property type="project" value="UniProtKB-UniRule"/>
</dbReference>
<keyword evidence="10" id="KW-0963">Cytoplasm</keyword>
<comment type="similarity">
    <text evidence="3 10">Belongs to the adaptor complexes small subunit family.</text>
</comment>
<dbReference type="GO" id="GO:0006891">
    <property type="term" value="P:intra-Golgi vesicle-mediated transport"/>
    <property type="evidence" value="ECO:0007669"/>
    <property type="project" value="TreeGrafter"/>
</dbReference>
<dbReference type="VEuPathDB" id="PiroplasmaDB:BBBOND_0301920"/>
<evidence type="ECO:0000256" key="9">
    <source>
        <dbReference type="ARBA" id="ARBA00029433"/>
    </source>
</evidence>
<dbReference type="OMA" id="ICESLCH"/>
<name>A0A061D6Z9_BABBI</name>
<comment type="function">
    <text evidence="10">The zeta subunit may be involved in regulating the coat assembly and, hence, the rate of biosynthetic protein transport due to its association-dissociation properties with the coatomer complex.</text>
</comment>
<evidence type="ECO:0000256" key="7">
    <source>
        <dbReference type="ARBA" id="ARBA00023136"/>
    </source>
</evidence>
<dbReference type="EMBL" id="LK391709">
    <property type="protein sequence ID" value="CDR96288.1"/>
    <property type="molecule type" value="Genomic_DNA"/>
</dbReference>
<dbReference type="AlphaFoldDB" id="A0A061D6Z9"/>
<dbReference type="GO" id="GO:0006886">
    <property type="term" value="P:intracellular protein transport"/>
    <property type="evidence" value="ECO:0007669"/>
    <property type="project" value="TreeGrafter"/>
</dbReference>
<accession>A0A061D6Z9</accession>
<keyword evidence="8 10" id="KW-0968">Cytoplasmic vesicle</keyword>
<dbReference type="GeneID" id="24564829"/>
<sequence>MAYIPITQVDAILLLDQHGERIAVNYYPQHCAATTSADGVKNLWEDVARQKVIEKSLTKELELAKARGTEITLVSHGVTEGAYGIRMIEGHLVSYYIAADFAIIVVGPSKENEVLLTDLCTTVKKCLLSVTDEQLKKEVVCNKLDSVFLILDDVVDGGFATYKCHSYVSRIIMESDHNVIIRRLKGKSGDSSDHLPLNQAIYNIRNNVIRSLLNS</sequence>
<dbReference type="InterPro" id="IPR011012">
    <property type="entry name" value="Longin-like_dom_sf"/>
</dbReference>
<dbReference type="Gene3D" id="3.30.450.60">
    <property type="match status" value="1"/>
</dbReference>
<keyword evidence="11" id="KW-0946">Virion</keyword>
<keyword evidence="10" id="KW-0931">ER-Golgi transport</keyword>
<dbReference type="Proteomes" id="UP000033188">
    <property type="component" value="Chromosome 3"/>
</dbReference>
<evidence type="ECO:0000256" key="5">
    <source>
        <dbReference type="ARBA" id="ARBA00022927"/>
    </source>
</evidence>
<dbReference type="GO" id="GO:0030126">
    <property type="term" value="C:COPI vesicle coat"/>
    <property type="evidence" value="ECO:0007669"/>
    <property type="project" value="UniProtKB-UniRule"/>
</dbReference>
<dbReference type="KEGG" id="bbig:BBBOND_0301920"/>
<keyword evidence="7 10" id="KW-0472">Membrane</keyword>
<dbReference type="SUPFAM" id="SSF64356">
    <property type="entry name" value="SNARE-like"/>
    <property type="match status" value="1"/>
</dbReference>
<proteinExistence type="inferred from homology"/>
<comment type="subunit">
    <text evidence="10">Oligomeric complex that consists of at least the alpha, beta, beta', gamma, delta, epsilon and zeta subunits.</text>
</comment>
<dbReference type="OrthoDB" id="6585768at2759"/>
<evidence type="ECO:0000256" key="4">
    <source>
        <dbReference type="ARBA" id="ARBA00022448"/>
    </source>
</evidence>
<evidence type="ECO:0000256" key="1">
    <source>
        <dbReference type="ARBA" id="ARBA00004156"/>
    </source>
</evidence>
<evidence type="ECO:0000256" key="6">
    <source>
        <dbReference type="ARBA" id="ARBA00023034"/>
    </source>
</evidence>
<evidence type="ECO:0000256" key="2">
    <source>
        <dbReference type="ARBA" id="ARBA00004555"/>
    </source>
</evidence>
<dbReference type="RefSeq" id="XP_012768474.1">
    <property type="nucleotide sequence ID" value="XM_012913020.1"/>
</dbReference>
<reference evidence="12" key="1">
    <citation type="journal article" date="2014" name="Nucleic Acids Res.">
        <title>The evolutionary dynamics of variant antigen genes in Babesia reveal a history of genomic innovation underlying host-parasite interaction.</title>
        <authorList>
            <person name="Jackson A.P."/>
            <person name="Otto T.D."/>
            <person name="Darby A."/>
            <person name="Ramaprasad A."/>
            <person name="Xia D."/>
            <person name="Echaide I.E."/>
            <person name="Farber M."/>
            <person name="Gahlot S."/>
            <person name="Gamble J."/>
            <person name="Gupta D."/>
            <person name="Gupta Y."/>
            <person name="Jackson L."/>
            <person name="Malandrin L."/>
            <person name="Malas T.B."/>
            <person name="Moussa E."/>
            <person name="Nair M."/>
            <person name="Reid A.J."/>
            <person name="Sanders M."/>
            <person name="Sharma J."/>
            <person name="Tracey A."/>
            <person name="Quail M.A."/>
            <person name="Weir W."/>
            <person name="Wastling J.M."/>
            <person name="Hall N."/>
            <person name="Willadsen P."/>
            <person name="Lingelbach K."/>
            <person name="Shiels B."/>
            <person name="Tait A."/>
            <person name="Berriman M."/>
            <person name="Allred D.R."/>
            <person name="Pain A."/>
        </authorList>
    </citation>
    <scope>NUCLEOTIDE SEQUENCE [LARGE SCALE GENOMIC DNA]</scope>
    <source>
        <strain evidence="12">Bond</strain>
    </source>
</reference>
<evidence type="ECO:0000256" key="10">
    <source>
        <dbReference type="RuleBase" id="RU366053"/>
    </source>
</evidence>
<comment type="subcellular location">
    <subcellularLocation>
        <location evidence="10">Cytoplasm</location>
    </subcellularLocation>
    <subcellularLocation>
        <location evidence="10">Golgi apparatus membrane</location>
        <topology evidence="10">Peripheral membrane protein</topology>
        <orientation evidence="10">Cytoplasmic side</orientation>
    </subcellularLocation>
    <subcellularLocation>
        <location evidence="10">Cytoplasmic vesicle</location>
        <location evidence="10">COPI-coated vesicle membrane</location>
        <topology evidence="10">Peripheral membrane protein</topology>
        <orientation evidence="10">Cytoplasmic side</orientation>
    </subcellularLocation>
    <subcellularLocation>
        <location evidence="1">Cytoplasmic vesicle membrane</location>
    </subcellularLocation>
    <subcellularLocation>
        <location evidence="9">Endomembrane system</location>
        <topology evidence="9">Peripheral membrane protein</topology>
        <orientation evidence="9">Cytoplasmic side</orientation>
    </subcellularLocation>
    <subcellularLocation>
        <location evidence="2">Golgi apparatus</location>
    </subcellularLocation>
</comment>
<evidence type="ECO:0000256" key="8">
    <source>
        <dbReference type="ARBA" id="ARBA00023329"/>
    </source>
</evidence>
<dbReference type="PANTHER" id="PTHR11043:SF0">
    <property type="entry name" value="COATOMER SUBUNIT ZETA"/>
    <property type="match status" value="1"/>
</dbReference>
<keyword evidence="6 10" id="KW-0333">Golgi apparatus</keyword>
<organism evidence="11 12">
    <name type="scientific">Babesia bigemina</name>
    <dbReference type="NCBI Taxonomy" id="5866"/>
    <lineage>
        <taxon>Eukaryota</taxon>
        <taxon>Sar</taxon>
        <taxon>Alveolata</taxon>
        <taxon>Apicomplexa</taxon>
        <taxon>Aconoidasida</taxon>
        <taxon>Piroplasmida</taxon>
        <taxon>Babesiidae</taxon>
        <taxon>Babesia</taxon>
    </lineage>
</organism>
<keyword evidence="11" id="KW-0167">Capsid protein</keyword>
<protein>
    <recommendedName>
        <fullName evidence="10">Coatomer subunit zeta</fullName>
    </recommendedName>
</protein>
<dbReference type="GO" id="GO:0000139">
    <property type="term" value="C:Golgi membrane"/>
    <property type="evidence" value="ECO:0007669"/>
    <property type="project" value="UniProtKB-SubCell"/>
</dbReference>
<keyword evidence="5 10" id="KW-0653">Protein transport</keyword>
<dbReference type="STRING" id="5866.A0A061D6Z9"/>
<evidence type="ECO:0000256" key="3">
    <source>
        <dbReference type="ARBA" id="ARBA00006972"/>
    </source>
</evidence>
<evidence type="ECO:0000313" key="12">
    <source>
        <dbReference type="Proteomes" id="UP000033188"/>
    </source>
</evidence>
<gene>
    <name evidence="11" type="ORF">BBBOND_0301920</name>
</gene>